<dbReference type="AlphaFoldDB" id="A0A397V5H7"/>
<dbReference type="Pfam" id="PF13516">
    <property type="entry name" value="LRR_6"/>
    <property type="match status" value="1"/>
</dbReference>
<dbReference type="OrthoDB" id="120976at2759"/>
<comment type="caution">
    <text evidence="1">The sequence shown here is derived from an EMBL/GenBank/DDBJ whole genome shotgun (WGS) entry which is preliminary data.</text>
</comment>
<keyword evidence="2" id="KW-1185">Reference proteome</keyword>
<organism evidence="1 2">
    <name type="scientific">Gigaspora rosea</name>
    <dbReference type="NCBI Taxonomy" id="44941"/>
    <lineage>
        <taxon>Eukaryota</taxon>
        <taxon>Fungi</taxon>
        <taxon>Fungi incertae sedis</taxon>
        <taxon>Mucoromycota</taxon>
        <taxon>Glomeromycotina</taxon>
        <taxon>Glomeromycetes</taxon>
        <taxon>Diversisporales</taxon>
        <taxon>Gigasporaceae</taxon>
        <taxon>Gigaspora</taxon>
    </lineage>
</organism>
<name>A0A397V5H7_9GLOM</name>
<evidence type="ECO:0000313" key="2">
    <source>
        <dbReference type="Proteomes" id="UP000266673"/>
    </source>
</evidence>
<protein>
    <submittedName>
        <fullName evidence="1">Uncharacterized protein</fullName>
    </submittedName>
</protein>
<sequence length="193" mass="22166">MSITVKISFPYQKEIKKELRNDYKLARKRAMRKLANDNSVYFYNPMMTITVKISIPYQKEIKKGGLLGSYHSRLLAEPQNRCEAQELRNDYKLARKWAMRKLTYDSSVYFYNPTMTITVRISIPYQKEIKKVTSLRNALSLNTTLKKLFLSNTQLSTEGAIALAEYLPETKSLVHLDLTSNLGIDIAGVMALA</sequence>
<evidence type="ECO:0000313" key="1">
    <source>
        <dbReference type="EMBL" id="RIB15193.1"/>
    </source>
</evidence>
<dbReference type="SUPFAM" id="SSF52047">
    <property type="entry name" value="RNI-like"/>
    <property type="match status" value="1"/>
</dbReference>
<accession>A0A397V5H7</accession>
<dbReference type="Gene3D" id="3.80.10.10">
    <property type="entry name" value="Ribonuclease Inhibitor"/>
    <property type="match status" value="1"/>
</dbReference>
<proteinExistence type="predicted"/>
<reference evidence="1 2" key="1">
    <citation type="submission" date="2018-06" db="EMBL/GenBank/DDBJ databases">
        <title>Comparative genomics reveals the genomic features of Rhizophagus irregularis, R. cerebriforme, R. diaphanum and Gigaspora rosea, and their symbiotic lifestyle signature.</title>
        <authorList>
            <person name="Morin E."/>
            <person name="San Clemente H."/>
            <person name="Chen E.C.H."/>
            <person name="De La Providencia I."/>
            <person name="Hainaut M."/>
            <person name="Kuo A."/>
            <person name="Kohler A."/>
            <person name="Murat C."/>
            <person name="Tang N."/>
            <person name="Roy S."/>
            <person name="Loubradou J."/>
            <person name="Henrissat B."/>
            <person name="Grigoriev I.V."/>
            <person name="Corradi N."/>
            <person name="Roux C."/>
            <person name="Martin F.M."/>
        </authorList>
    </citation>
    <scope>NUCLEOTIDE SEQUENCE [LARGE SCALE GENOMIC DNA]</scope>
    <source>
        <strain evidence="1 2">DAOM 194757</strain>
    </source>
</reference>
<gene>
    <name evidence="1" type="ORF">C2G38_2247785</name>
</gene>
<dbReference type="InterPro" id="IPR032675">
    <property type="entry name" value="LRR_dom_sf"/>
</dbReference>
<dbReference type="EMBL" id="QKWP01000763">
    <property type="protein sequence ID" value="RIB15193.1"/>
    <property type="molecule type" value="Genomic_DNA"/>
</dbReference>
<dbReference type="Proteomes" id="UP000266673">
    <property type="component" value="Unassembled WGS sequence"/>
</dbReference>
<dbReference type="InterPro" id="IPR001611">
    <property type="entry name" value="Leu-rich_rpt"/>
</dbReference>
<feature type="non-terminal residue" evidence="1">
    <location>
        <position position="193"/>
    </location>
</feature>